<dbReference type="AlphaFoldDB" id="A0A0P6VSH9"/>
<evidence type="ECO:0000313" key="1">
    <source>
        <dbReference type="EMBL" id="KPL54164.1"/>
    </source>
</evidence>
<protein>
    <recommendedName>
        <fullName evidence="3">DUF2750 domain-containing protein</fullName>
    </recommendedName>
</protein>
<comment type="caution">
    <text evidence="1">The sequence shown here is derived from an EMBL/GenBank/DDBJ whole genome shotgun (WGS) entry which is preliminary data.</text>
</comment>
<dbReference type="Proteomes" id="UP000048984">
    <property type="component" value="Unassembled WGS sequence"/>
</dbReference>
<dbReference type="Pfam" id="PF11042">
    <property type="entry name" value="DUF2750"/>
    <property type="match status" value="1"/>
</dbReference>
<reference evidence="1 2" key="2">
    <citation type="submission" date="2015-10" db="EMBL/GenBank/DDBJ databases">
        <title>Draft Genome Sequence of Prosthecomicrobium hirschii ATCC 27832.</title>
        <authorList>
            <person name="Daniel J."/>
            <person name="Givan S.A."/>
            <person name="Brun Y.V."/>
            <person name="Brown P.J."/>
        </authorList>
    </citation>
    <scope>NUCLEOTIDE SEQUENCE [LARGE SCALE GENOMIC DNA]</scope>
    <source>
        <strain evidence="1 2">16</strain>
    </source>
</reference>
<name>A0A0P6VSH9_9HYPH</name>
<evidence type="ECO:0008006" key="3">
    <source>
        <dbReference type="Google" id="ProtNLM"/>
    </source>
</evidence>
<dbReference type="STRING" id="665126.ABB55_19705"/>
<accession>A0A0P6VSH9</accession>
<keyword evidence="2" id="KW-1185">Reference proteome</keyword>
<dbReference type="EMBL" id="LJYW01000001">
    <property type="protein sequence ID" value="KPL54164.1"/>
    <property type="molecule type" value="Genomic_DNA"/>
</dbReference>
<proteinExistence type="predicted"/>
<gene>
    <name evidence="1" type="ORF">ABB55_19705</name>
</gene>
<sequence length="135" mass="15576">MRLGDERMSVSVKQIEAIMKLTPAERYDHFVKVVCDTQEVWSLYSDGWVMSQTDDGTPTFPVWPRKEYAALNAVDHWADFEPRSIELSEFLDVVIPELTEEGGLVSVFPVEENVADATNDRVEQDIRDYLNEWYG</sequence>
<reference evidence="1 2" key="1">
    <citation type="submission" date="2015-09" db="EMBL/GenBank/DDBJ databases">
        <authorList>
            <person name="Jackson K.R."/>
            <person name="Lunt B.L."/>
            <person name="Fisher J.N.B."/>
            <person name="Gardner A.V."/>
            <person name="Bailey M.E."/>
            <person name="Deus L.M."/>
            <person name="Earl A.S."/>
            <person name="Gibby P.D."/>
            <person name="Hartmann K.A."/>
            <person name="Liu J.E."/>
            <person name="Manci A.M."/>
            <person name="Nielsen D.A."/>
            <person name="Solomon M.B."/>
            <person name="Breakwell D.P."/>
            <person name="Burnett S.H."/>
            <person name="Grose J.H."/>
        </authorList>
    </citation>
    <scope>NUCLEOTIDE SEQUENCE [LARGE SCALE GENOMIC DNA]</scope>
    <source>
        <strain evidence="1 2">16</strain>
    </source>
</reference>
<evidence type="ECO:0000313" key="2">
    <source>
        <dbReference type="Proteomes" id="UP000048984"/>
    </source>
</evidence>
<dbReference type="InterPro" id="IPR021284">
    <property type="entry name" value="DUF2750"/>
</dbReference>
<organism evidence="1 2">
    <name type="scientific">Prosthecodimorpha hirschii</name>
    <dbReference type="NCBI Taxonomy" id="665126"/>
    <lineage>
        <taxon>Bacteria</taxon>
        <taxon>Pseudomonadati</taxon>
        <taxon>Pseudomonadota</taxon>
        <taxon>Alphaproteobacteria</taxon>
        <taxon>Hyphomicrobiales</taxon>
        <taxon>Ancalomicrobiaceae</taxon>
        <taxon>Prosthecodimorpha</taxon>
    </lineage>
</organism>